<dbReference type="Proteomes" id="UP001501638">
    <property type="component" value="Unassembled WGS sequence"/>
</dbReference>
<feature type="compositionally biased region" description="Basic and acidic residues" evidence="1">
    <location>
        <begin position="67"/>
        <end position="81"/>
    </location>
</feature>
<dbReference type="EMBL" id="BAAASZ010000052">
    <property type="protein sequence ID" value="GAA2467047.1"/>
    <property type="molecule type" value="Genomic_DNA"/>
</dbReference>
<organism evidence="2 3">
    <name type="scientific">Streptomyces macrosporus</name>
    <dbReference type="NCBI Taxonomy" id="44032"/>
    <lineage>
        <taxon>Bacteria</taxon>
        <taxon>Bacillati</taxon>
        <taxon>Actinomycetota</taxon>
        <taxon>Actinomycetes</taxon>
        <taxon>Kitasatosporales</taxon>
        <taxon>Streptomycetaceae</taxon>
        <taxon>Streptomyces</taxon>
    </lineage>
</organism>
<reference evidence="2 3" key="1">
    <citation type="journal article" date="2019" name="Int. J. Syst. Evol. Microbiol.">
        <title>The Global Catalogue of Microorganisms (GCM) 10K type strain sequencing project: providing services to taxonomists for standard genome sequencing and annotation.</title>
        <authorList>
            <consortium name="The Broad Institute Genomics Platform"/>
            <consortium name="The Broad Institute Genome Sequencing Center for Infectious Disease"/>
            <person name="Wu L."/>
            <person name="Ma J."/>
        </authorList>
    </citation>
    <scope>NUCLEOTIDE SEQUENCE [LARGE SCALE GENOMIC DNA]</scope>
    <source>
        <strain evidence="2 3">JCM 6305</strain>
    </source>
</reference>
<name>A0ABN3KMB6_9ACTN</name>
<keyword evidence="3" id="KW-1185">Reference proteome</keyword>
<feature type="region of interest" description="Disordered" evidence="1">
    <location>
        <begin position="67"/>
        <end position="90"/>
    </location>
</feature>
<sequence>MPTAFVVSGPRRVRWRECPGVLGREYGKGGGPLPGGARVLRRVFPRVPACSRVVPGSPVAVRPGCREGKCAGRGEERERPVMESAEGAIPQVFRMPPGKVKIAHRKCERYATEGLRDARR</sequence>
<evidence type="ECO:0000313" key="2">
    <source>
        <dbReference type="EMBL" id="GAA2467047.1"/>
    </source>
</evidence>
<evidence type="ECO:0000313" key="3">
    <source>
        <dbReference type="Proteomes" id="UP001501638"/>
    </source>
</evidence>
<evidence type="ECO:0000256" key="1">
    <source>
        <dbReference type="SAM" id="MobiDB-lite"/>
    </source>
</evidence>
<protein>
    <submittedName>
        <fullName evidence="2">Uncharacterized protein</fullName>
    </submittedName>
</protein>
<gene>
    <name evidence="2" type="ORF">GCM10010405_59490</name>
</gene>
<accession>A0ABN3KMB6</accession>
<proteinExistence type="predicted"/>
<comment type="caution">
    <text evidence="2">The sequence shown here is derived from an EMBL/GenBank/DDBJ whole genome shotgun (WGS) entry which is preliminary data.</text>
</comment>